<evidence type="ECO:0000259" key="1">
    <source>
        <dbReference type="Pfam" id="PF24035"/>
    </source>
</evidence>
<gene>
    <name evidence="2" type="ORF">HT576_01030</name>
    <name evidence="3" type="ORF">HTZ84_20010</name>
</gene>
<comment type="caution">
    <text evidence="2">The sequence shown here is derived from an EMBL/GenBank/DDBJ whole genome shotgun (WGS) entry which is preliminary data.</text>
</comment>
<dbReference type="Proteomes" id="UP000728647">
    <property type="component" value="Unassembled WGS sequence"/>
</dbReference>
<protein>
    <recommendedName>
        <fullName evidence="1">DUF7344 domain-containing protein</fullName>
    </recommendedName>
</protein>
<sequence>MTTETSNAESRTGTDSLQANTIFELLLDEQRRDALYYLSGKVGAVALEDLVAQVALRDGEASGTRVDAITAGFRHNHLPKLIDAAVVRYDTDAGTVERRPEAAALDPFLQLARRYEP</sequence>
<dbReference type="RefSeq" id="WP_174682271.1">
    <property type="nucleotide sequence ID" value="NZ_JABUQZ010000001.1"/>
</dbReference>
<organism evidence="2 4">
    <name type="scientific">Haloterrigena gelatinilytica</name>
    <dbReference type="NCBI Taxonomy" id="2741724"/>
    <lineage>
        <taxon>Archaea</taxon>
        <taxon>Methanobacteriati</taxon>
        <taxon>Methanobacteriota</taxon>
        <taxon>Stenosarchaea group</taxon>
        <taxon>Halobacteria</taxon>
        <taxon>Halobacteriales</taxon>
        <taxon>Natrialbaceae</taxon>
        <taxon>Haloterrigena</taxon>
    </lineage>
</organism>
<reference evidence="2 5" key="1">
    <citation type="submission" date="2020-06" db="EMBL/GenBank/DDBJ databases">
        <title>Haloterrigena sp. nov., an extremely halophilic archaeon isolated from a saline sediment.</title>
        <authorList>
            <person name="Liu B.-B."/>
        </authorList>
    </citation>
    <scope>NUCLEOTIDE SEQUENCE</scope>
    <source>
        <strain evidence="2">SYSU A121-1</strain>
        <strain evidence="3 5">SYSU A558-1</strain>
    </source>
</reference>
<dbReference type="Proteomes" id="UP001016761">
    <property type="component" value="Unassembled WGS sequence"/>
</dbReference>
<keyword evidence="5" id="KW-1185">Reference proteome</keyword>
<proteinExistence type="predicted"/>
<dbReference type="Pfam" id="PF24035">
    <property type="entry name" value="DUF7344"/>
    <property type="match status" value="1"/>
</dbReference>
<evidence type="ECO:0000313" key="4">
    <source>
        <dbReference type="Proteomes" id="UP000728647"/>
    </source>
</evidence>
<dbReference type="AlphaFoldDB" id="A0A8J8GGQ7"/>
<accession>A0A8J8GGQ7</accession>
<dbReference type="OrthoDB" id="177799at2157"/>
<evidence type="ECO:0000313" key="3">
    <source>
        <dbReference type="EMBL" id="NUC74552.1"/>
    </source>
</evidence>
<evidence type="ECO:0000313" key="5">
    <source>
        <dbReference type="Proteomes" id="UP001016761"/>
    </source>
</evidence>
<feature type="domain" description="DUF7344" evidence="1">
    <location>
        <begin position="23"/>
        <end position="97"/>
    </location>
</feature>
<name>A0A8J8GGQ7_9EURY</name>
<dbReference type="EMBL" id="JABURA010000001">
    <property type="protein sequence ID" value="NUB89618.1"/>
    <property type="molecule type" value="Genomic_DNA"/>
</dbReference>
<dbReference type="EMBL" id="JABUQZ010000001">
    <property type="protein sequence ID" value="NUC74552.1"/>
    <property type="molecule type" value="Genomic_DNA"/>
</dbReference>
<dbReference type="InterPro" id="IPR055768">
    <property type="entry name" value="DUF7344"/>
</dbReference>
<evidence type="ECO:0000313" key="2">
    <source>
        <dbReference type="EMBL" id="NUB89618.1"/>
    </source>
</evidence>